<comment type="similarity">
    <text evidence="1">Belongs to the UPF0065 (bug) family.</text>
</comment>
<sequence length="98" mass="10096">MGSPLSAQDYPSKPITMIVPFAAGGSSDVIARLVGDEMGRVLGQRIVMENMGGAGGAGALSRGAQAGPDGYPIVVGNSRTNAAPHPIYPDLQYNHARF</sequence>
<keyword evidence="3" id="KW-1185">Reference proteome</keyword>
<dbReference type="EMBL" id="LGSZ01000091">
    <property type="protein sequence ID" value="KPH73935.1"/>
    <property type="molecule type" value="Genomic_DNA"/>
</dbReference>
<dbReference type="PANTHER" id="PTHR42928:SF5">
    <property type="entry name" value="BLR1237 PROTEIN"/>
    <property type="match status" value="1"/>
</dbReference>
<dbReference type="InterPro" id="IPR005064">
    <property type="entry name" value="BUG"/>
</dbReference>
<evidence type="ECO:0008006" key="4">
    <source>
        <dbReference type="Google" id="ProtNLM"/>
    </source>
</evidence>
<evidence type="ECO:0000256" key="1">
    <source>
        <dbReference type="ARBA" id="ARBA00006987"/>
    </source>
</evidence>
<gene>
    <name evidence="2" type="ORF">AE618_26045</name>
</gene>
<comment type="caution">
    <text evidence="2">The sequence shown here is derived from an EMBL/GenBank/DDBJ whole genome shotgun (WGS) entry which is preliminary data.</text>
</comment>
<proteinExistence type="inferred from homology"/>
<dbReference type="InterPro" id="IPR042100">
    <property type="entry name" value="Bug_dom1"/>
</dbReference>
<name>A0A0N1MZ46_9HYPH</name>
<evidence type="ECO:0000313" key="3">
    <source>
        <dbReference type="Proteomes" id="UP000037822"/>
    </source>
</evidence>
<organism evidence="2 3">
    <name type="scientific">Bosea vaviloviae</name>
    <dbReference type="NCBI Taxonomy" id="1526658"/>
    <lineage>
        <taxon>Bacteria</taxon>
        <taxon>Pseudomonadati</taxon>
        <taxon>Pseudomonadota</taxon>
        <taxon>Alphaproteobacteria</taxon>
        <taxon>Hyphomicrobiales</taxon>
        <taxon>Boseaceae</taxon>
        <taxon>Bosea</taxon>
    </lineage>
</organism>
<dbReference type="Gene3D" id="3.40.190.150">
    <property type="entry name" value="Bordetella uptake gene, domain 1"/>
    <property type="match status" value="1"/>
</dbReference>
<reference evidence="2 3" key="1">
    <citation type="submission" date="2015-07" db="EMBL/GenBank/DDBJ databases">
        <title>Whole genome sequencing of Bosea vaviloviae isolated from cave pool.</title>
        <authorList>
            <person name="Tan N.E.H."/>
            <person name="Lee Y.P."/>
            <person name="Gan H.M."/>
            <person name="Barton H."/>
            <person name="Savka M.A."/>
        </authorList>
    </citation>
    <scope>NUCLEOTIDE SEQUENCE [LARGE SCALE GENOMIC DNA]</scope>
    <source>
        <strain evidence="2 3">SD260</strain>
    </source>
</reference>
<evidence type="ECO:0000313" key="2">
    <source>
        <dbReference type="EMBL" id="KPH73935.1"/>
    </source>
</evidence>
<protein>
    <recommendedName>
        <fullName evidence="4">ABC transporter substrate-binding protein</fullName>
    </recommendedName>
</protein>
<dbReference type="PANTHER" id="PTHR42928">
    <property type="entry name" value="TRICARBOXYLATE-BINDING PROTEIN"/>
    <property type="match status" value="1"/>
</dbReference>
<dbReference type="Proteomes" id="UP000037822">
    <property type="component" value="Unassembled WGS sequence"/>
</dbReference>
<dbReference type="AlphaFoldDB" id="A0A0N1MZ46"/>
<accession>A0A0N1MZ46</accession>
<feature type="non-terminal residue" evidence="2">
    <location>
        <position position="98"/>
    </location>
</feature>
<dbReference type="Pfam" id="PF03401">
    <property type="entry name" value="TctC"/>
    <property type="match status" value="1"/>
</dbReference>